<proteinExistence type="inferred from homology"/>
<evidence type="ECO:0000259" key="9">
    <source>
        <dbReference type="Pfam" id="PF17768"/>
    </source>
</evidence>
<dbReference type="STRING" id="888064.HMPREF9088_1312"/>
<dbReference type="Pfam" id="PF01368">
    <property type="entry name" value="DHH"/>
    <property type="match status" value="1"/>
</dbReference>
<evidence type="ECO:0000259" key="8">
    <source>
        <dbReference type="Pfam" id="PF10141"/>
    </source>
</evidence>
<dbReference type="GeneID" id="302705637"/>
<keyword evidence="4 10" id="KW-0378">Hydrolase</keyword>
<dbReference type="PANTHER" id="PTHR30255">
    <property type="entry name" value="SINGLE-STRANDED-DNA-SPECIFIC EXONUCLEASE RECJ"/>
    <property type="match status" value="1"/>
</dbReference>
<dbReference type="eggNOG" id="COG0608">
    <property type="taxonomic scope" value="Bacteria"/>
</dbReference>
<evidence type="ECO:0000313" key="11">
    <source>
        <dbReference type="Proteomes" id="UP000010296"/>
    </source>
</evidence>
<dbReference type="GO" id="GO:0003676">
    <property type="term" value="F:nucleic acid binding"/>
    <property type="evidence" value="ECO:0007669"/>
    <property type="project" value="InterPro"/>
</dbReference>
<dbReference type="AlphaFoldDB" id="E6LG22"/>
<dbReference type="PANTHER" id="PTHR30255:SF2">
    <property type="entry name" value="SINGLE-STRANDED-DNA-SPECIFIC EXONUCLEASE RECJ"/>
    <property type="match status" value="1"/>
</dbReference>
<dbReference type="InterPro" id="IPR003156">
    <property type="entry name" value="DHHA1_dom"/>
</dbReference>
<dbReference type="GO" id="GO:0008409">
    <property type="term" value="F:5'-3' exonuclease activity"/>
    <property type="evidence" value="ECO:0007669"/>
    <property type="project" value="InterPro"/>
</dbReference>
<dbReference type="RefSeq" id="WP_007208330.1">
    <property type="nucleotide sequence ID" value="NZ_GL622241.1"/>
</dbReference>
<dbReference type="Pfam" id="PF02272">
    <property type="entry name" value="DHHA1"/>
    <property type="match status" value="1"/>
</dbReference>
<dbReference type="SUPFAM" id="SSF64182">
    <property type="entry name" value="DHH phosphoesterases"/>
    <property type="match status" value="1"/>
</dbReference>
<dbReference type="Pfam" id="PF17768">
    <property type="entry name" value="RecJ_OB"/>
    <property type="match status" value="1"/>
</dbReference>
<dbReference type="EMBL" id="AEPV01000047">
    <property type="protein sequence ID" value="EFU73809.1"/>
    <property type="molecule type" value="Genomic_DNA"/>
</dbReference>
<keyword evidence="3" id="KW-0540">Nuclease</keyword>
<organism evidence="10 11">
    <name type="scientific">Enterococcus italicus (strain DSM 15952 / CCUG 50447 / LMG 22039 / TP 1.5)</name>
    <dbReference type="NCBI Taxonomy" id="888064"/>
    <lineage>
        <taxon>Bacteria</taxon>
        <taxon>Bacillati</taxon>
        <taxon>Bacillota</taxon>
        <taxon>Bacilli</taxon>
        <taxon>Lactobacillales</taxon>
        <taxon>Enterococcaceae</taxon>
        <taxon>Enterococcus</taxon>
    </lineage>
</organism>
<reference evidence="10 11" key="1">
    <citation type="submission" date="2010-12" db="EMBL/GenBank/DDBJ databases">
        <authorList>
            <person name="Muzny D."/>
            <person name="Qin X."/>
            <person name="Deng J."/>
            <person name="Jiang H."/>
            <person name="Liu Y."/>
            <person name="Qu J."/>
            <person name="Song X.-Z."/>
            <person name="Zhang L."/>
            <person name="Thornton R."/>
            <person name="Coyle M."/>
            <person name="Francisco L."/>
            <person name="Jackson L."/>
            <person name="Javaid M."/>
            <person name="Korchina V."/>
            <person name="Kovar C."/>
            <person name="Mata R."/>
            <person name="Mathew T."/>
            <person name="Ngo R."/>
            <person name="Nguyen L."/>
            <person name="Nguyen N."/>
            <person name="Okwuonu G."/>
            <person name="Ongeri F."/>
            <person name="Pham C."/>
            <person name="Simmons D."/>
            <person name="Wilczek-Boney K."/>
            <person name="Hale W."/>
            <person name="Jakkamsetti A."/>
            <person name="Pham P."/>
            <person name="Ruth R."/>
            <person name="San Lucas F."/>
            <person name="Warren J."/>
            <person name="Zhang J."/>
            <person name="Zhao Z."/>
            <person name="Zhou C."/>
            <person name="Zhu D."/>
            <person name="Lee S."/>
            <person name="Bess C."/>
            <person name="Blankenburg K."/>
            <person name="Forbes L."/>
            <person name="Fu Q."/>
            <person name="Gubbala S."/>
            <person name="Hirani K."/>
            <person name="Jayaseelan J.C."/>
            <person name="Lara F."/>
            <person name="Munidasa M."/>
            <person name="Palculict T."/>
            <person name="Patil S."/>
            <person name="Pu L.-L."/>
            <person name="Saada N."/>
            <person name="Tang L."/>
            <person name="Weissenberger G."/>
            <person name="Zhu Y."/>
            <person name="Hemphill L."/>
            <person name="Shang Y."/>
            <person name="Youmans B."/>
            <person name="Ayvaz T."/>
            <person name="Ross M."/>
            <person name="Santibanez J."/>
            <person name="Aqrawi P."/>
            <person name="Gross S."/>
            <person name="Joshi V."/>
            <person name="Fowler G."/>
            <person name="Nazareth L."/>
            <person name="Reid J."/>
            <person name="Worley K."/>
            <person name="Petrosino J."/>
            <person name="Highlander S."/>
            <person name="Gibbs R."/>
        </authorList>
    </citation>
    <scope>NUCLEOTIDE SEQUENCE [LARGE SCALE GENOMIC DNA]</scope>
    <source>
        <strain evidence="11">DSM 15952 / CCUG 50447 / LMG 22039 / TP 1.5</strain>
    </source>
</reference>
<sequence>MSKVTYQWLISENELSDSFVTSVIGRQLPETFATLLWQRGIRDEEALENFLHPSLEKLHDPFLFYDMDRAIERVQQAIIENQKILIYGDYDADGITSTTILKEALDFLGADVEFYLPNRFADGYGPNQRVYSEKINEGVQLIITVDNGVSGHEAIDYANSVGVDVIVTDHHELPEQLPNAYAIIHPRHPKGHYPFKELAGVGVAFKFVCALLDELVVESLDLVAIGTIADMVSLTDENRILVAFGLQAIRQTERMGLQELIRVSQVVPEELDDKSVGFSLAPRLNALGRLSDATIAVELLTTFDEQKAKTLAQEIDQKNTERKQIVADVFAEASQKINVDNQIHVIVGENWHEGVLGIVAGRIMQQTGKPTIVLTKLVNGVAKGSGRSIESFDLFQTLLPLKELFLSFGGHHSAVGLSIEQNQIDTLQQSLNDYVLTRGIHFTGLPLRIDGTLKIEEATVPFIKSLQTLAPFGMDNRYPKFLFSEIKATDNRLIGAEKNHLKGQLSDGSASLPYIAFQFGSYLTDFSSDNLSIVGELTLNSWNNHVTPQLMVDDYLIKGSQVFDFRSKRQSLPPLNVRESIFISFTEKKIGDKKFQAETIHVRNEEDIAQLKQKSYKEVIYLDCPSDVKLVKKVAQQFKNAHHYLVFEATDDAYLDGLGTREQYKKMYQVIKQQQTLDIRYKLDELANYLQIPKKLLIFMIQVFFDLKFVTINDGILGYVEDVVPTQLEASTIYQQRKQRIDSEMFLQLSDIADLKDWFFS</sequence>
<evidence type="ECO:0000259" key="6">
    <source>
        <dbReference type="Pfam" id="PF01368"/>
    </source>
</evidence>
<feature type="domain" description="Single-stranded-DNA-specific exonuclease RecJ C-terminal" evidence="8">
    <location>
        <begin position="561"/>
        <end position="759"/>
    </location>
</feature>
<feature type="domain" description="DHHA1" evidence="7">
    <location>
        <begin position="343"/>
        <end position="435"/>
    </location>
</feature>
<feature type="domain" description="DDH" evidence="6">
    <location>
        <begin position="83"/>
        <end position="227"/>
    </location>
</feature>
<dbReference type="InterPro" id="IPR041122">
    <property type="entry name" value="RecJ_OB"/>
</dbReference>
<dbReference type="InterPro" id="IPR004610">
    <property type="entry name" value="RecJ"/>
</dbReference>
<protein>
    <recommendedName>
        <fullName evidence="2">Single-stranded-DNA-specific exonuclease RecJ</fullName>
    </recommendedName>
</protein>
<dbReference type="InterPro" id="IPR038763">
    <property type="entry name" value="DHH_sf"/>
</dbReference>
<comment type="similarity">
    <text evidence="1">Belongs to the RecJ family.</text>
</comment>
<dbReference type="Gene3D" id="3.90.1640.30">
    <property type="match status" value="1"/>
</dbReference>
<dbReference type="GO" id="GO:0006310">
    <property type="term" value="P:DNA recombination"/>
    <property type="evidence" value="ECO:0007669"/>
    <property type="project" value="InterPro"/>
</dbReference>
<dbReference type="Gene3D" id="3.10.310.30">
    <property type="match status" value="1"/>
</dbReference>
<keyword evidence="11" id="KW-1185">Reference proteome</keyword>
<feature type="domain" description="RecJ OB" evidence="9">
    <location>
        <begin position="449"/>
        <end position="554"/>
    </location>
</feature>
<evidence type="ECO:0000256" key="5">
    <source>
        <dbReference type="ARBA" id="ARBA00022839"/>
    </source>
</evidence>
<evidence type="ECO:0000259" key="7">
    <source>
        <dbReference type="Pfam" id="PF02272"/>
    </source>
</evidence>
<evidence type="ECO:0000256" key="3">
    <source>
        <dbReference type="ARBA" id="ARBA00022722"/>
    </source>
</evidence>
<comment type="caution">
    <text evidence="10">The sequence shown here is derived from an EMBL/GenBank/DDBJ whole genome shotgun (WGS) entry which is preliminary data.</text>
</comment>
<evidence type="ECO:0000313" key="10">
    <source>
        <dbReference type="EMBL" id="EFU73809.1"/>
    </source>
</evidence>
<dbReference type="PATRIC" id="fig|888064.11.peg.373"/>
<evidence type="ECO:0000256" key="4">
    <source>
        <dbReference type="ARBA" id="ARBA00022801"/>
    </source>
</evidence>
<accession>E6LG22</accession>
<dbReference type="OrthoDB" id="9809852at2"/>
<keyword evidence="5 10" id="KW-0269">Exonuclease</keyword>
<dbReference type="HOGENOM" id="CLU_009736_3_1_9"/>
<name>E6LG22_ENTI1</name>
<evidence type="ECO:0000256" key="2">
    <source>
        <dbReference type="ARBA" id="ARBA00019841"/>
    </source>
</evidence>
<dbReference type="InterPro" id="IPR051673">
    <property type="entry name" value="SSDNA_exonuclease_RecJ"/>
</dbReference>
<evidence type="ECO:0000256" key="1">
    <source>
        <dbReference type="ARBA" id="ARBA00005915"/>
    </source>
</evidence>
<dbReference type="InterPro" id="IPR001667">
    <property type="entry name" value="DDH_dom"/>
</dbReference>
<dbReference type="NCBIfam" id="TIGR00644">
    <property type="entry name" value="recJ"/>
    <property type="match status" value="1"/>
</dbReference>
<gene>
    <name evidence="10" type="primary">recJ</name>
    <name evidence="10" type="ORF">HMPREF9088_1312</name>
</gene>
<dbReference type="Pfam" id="PF10141">
    <property type="entry name" value="ssDNA-exonuc_C"/>
    <property type="match status" value="1"/>
</dbReference>
<dbReference type="InterPro" id="IPR018779">
    <property type="entry name" value="RecJ_C"/>
</dbReference>
<dbReference type="GO" id="GO:0006281">
    <property type="term" value="P:DNA repair"/>
    <property type="evidence" value="ECO:0007669"/>
    <property type="project" value="InterPro"/>
</dbReference>
<dbReference type="Proteomes" id="UP000010296">
    <property type="component" value="Unassembled WGS sequence"/>
</dbReference>